<dbReference type="Proteomes" id="UP001201812">
    <property type="component" value="Unassembled WGS sequence"/>
</dbReference>
<dbReference type="InterPro" id="IPR050363">
    <property type="entry name" value="MIP/Aquaporin"/>
</dbReference>
<dbReference type="InterPro" id="IPR000425">
    <property type="entry name" value="MIP"/>
</dbReference>
<protein>
    <submittedName>
        <fullName evidence="10">Major intrinsic protein domain-containing protein</fullName>
    </submittedName>
</protein>
<dbReference type="GO" id="GO:0015250">
    <property type="term" value="F:water channel activity"/>
    <property type="evidence" value="ECO:0007669"/>
    <property type="project" value="TreeGrafter"/>
</dbReference>
<sequence>MTAVAIDDTPSRLLLFQRKYRISNKLWRNVLCEFVSTTFLMYTGFSVNAQTVLSRFQMNAYVGLAIGWGFCLIFSVQMAYRITGSHLNPAVSFFIFTFGQLPLSHLLLYIVAQTIGSFLGASMTYILYYEKITEFDGGVRSVTGPNATAGIFATYPGDHLSVAGAMLDQIACTATMCFIVGIITDERNKIPKWAHPTLLGVMLTTMCLGFGLNAGNAMNPARDFGPRLFTLIAGYGWQVFSYRDWTWFWIPIVAPMIGAFIGAWLYQLLIGIQIPEDEDEDHHEFNSRSFETSQLDLLNTTNSSPICYPKSM</sequence>
<evidence type="ECO:0000256" key="3">
    <source>
        <dbReference type="ARBA" id="ARBA00022448"/>
    </source>
</evidence>
<dbReference type="Pfam" id="PF00230">
    <property type="entry name" value="MIP"/>
    <property type="match status" value="1"/>
</dbReference>
<keyword evidence="5 9" id="KW-1133">Transmembrane helix</keyword>
<feature type="transmembrane region" description="Helical" evidence="9">
    <location>
        <begin position="26"/>
        <end position="45"/>
    </location>
</feature>
<proteinExistence type="inferred from homology"/>
<comment type="function">
    <text evidence="7">Aquaglyceroporin that may modulate the water content and osmolytes during anhydrobiosis.</text>
</comment>
<feature type="transmembrane region" description="Helical" evidence="9">
    <location>
        <begin position="246"/>
        <end position="266"/>
    </location>
</feature>
<comment type="similarity">
    <text evidence="2 8">Belongs to the MIP/aquaporin (TC 1.A.8) family.</text>
</comment>
<dbReference type="Gene3D" id="1.20.1080.10">
    <property type="entry name" value="Glycerol uptake facilitator protein"/>
    <property type="match status" value="1"/>
</dbReference>
<comment type="caution">
    <text evidence="10">The sequence shown here is derived from an EMBL/GenBank/DDBJ whole genome shotgun (WGS) entry which is preliminary data.</text>
</comment>
<name>A0AAD4N9T8_9BILA</name>
<gene>
    <name evidence="10" type="ORF">DdX_04784</name>
</gene>
<evidence type="ECO:0000256" key="8">
    <source>
        <dbReference type="RuleBase" id="RU000477"/>
    </source>
</evidence>
<dbReference type="GO" id="GO:0016323">
    <property type="term" value="C:basolateral plasma membrane"/>
    <property type="evidence" value="ECO:0007669"/>
    <property type="project" value="TreeGrafter"/>
</dbReference>
<dbReference type="CDD" id="cd00333">
    <property type="entry name" value="MIP"/>
    <property type="match status" value="1"/>
</dbReference>
<keyword evidence="3 8" id="KW-0813">Transport</keyword>
<dbReference type="PRINTS" id="PR00783">
    <property type="entry name" value="MINTRINSICP"/>
</dbReference>
<comment type="subcellular location">
    <subcellularLocation>
        <location evidence="1">Membrane</location>
        <topology evidence="1">Multi-pass membrane protein</topology>
    </subcellularLocation>
</comment>
<feature type="transmembrane region" description="Helical" evidence="9">
    <location>
        <begin position="60"/>
        <end position="80"/>
    </location>
</feature>
<dbReference type="GO" id="GO:0015254">
    <property type="term" value="F:glycerol channel activity"/>
    <property type="evidence" value="ECO:0007669"/>
    <property type="project" value="TreeGrafter"/>
</dbReference>
<dbReference type="PANTHER" id="PTHR43829:SF27">
    <property type="entry name" value="AQUAPORIN-3"/>
    <property type="match status" value="1"/>
</dbReference>
<evidence type="ECO:0000256" key="5">
    <source>
        <dbReference type="ARBA" id="ARBA00022989"/>
    </source>
</evidence>
<evidence type="ECO:0000256" key="2">
    <source>
        <dbReference type="ARBA" id="ARBA00006175"/>
    </source>
</evidence>
<evidence type="ECO:0000256" key="4">
    <source>
        <dbReference type="ARBA" id="ARBA00022692"/>
    </source>
</evidence>
<evidence type="ECO:0000256" key="9">
    <source>
        <dbReference type="SAM" id="Phobius"/>
    </source>
</evidence>
<accession>A0AAD4N9T8</accession>
<evidence type="ECO:0000256" key="7">
    <source>
        <dbReference type="ARBA" id="ARBA00045280"/>
    </source>
</evidence>
<dbReference type="EMBL" id="JAKKPZ010000005">
    <property type="protein sequence ID" value="KAI1720548.1"/>
    <property type="molecule type" value="Genomic_DNA"/>
</dbReference>
<reference evidence="10" key="1">
    <citation type="submission" date="2022-01" db="EMBL/GenBank/DDBJ databases">
        <title>Genome Sequence Resource for Two Populations of Ditylenchus destructor, the Migratory Endoparasitic Phytonematode.</title>
        <authorList>
            <person name="Zhang H."/>
            <person name="Lin R."/>
            <person name="Xie B."/>
        </authorList>
    </citation>
    <scope>NUCLEOTIDE SEQUENCE</scope>
    <source>
        <strain evidence="10">BazhouSP</strain>
    </source>
</reference>
<organism evidence="10 11">
    <name type="scientific">Ditylenchus destructor</name>
    <dbReference type="NCBI Taxonomy" id="166010"/>
    <lineage>
        <taxon>Eukaryota</taxon>
        <taxon>Metazoa</taxon>
        <taxon>Ecdysozoa</taxon>
        <taxon>Nematoda</taxon>
        <taxon>Chromadorea</taxon>
        <taxon>Rhabditida</taxon>
        <taxon>Tylenchina</taxon>
        <taxon>Tylenchomorpha</taxon>
        <taxon>Sphaerularioidea</taxon>
        <taxon>Anguinidae</taxon>
        <taxon>Anguininae</taxon>
        <taxon>Ditylenchus</taxon>
    </lineage>
</organism>
<keyword evidence="4 8" id="KW-0812">Transmembrane</keyword>
<dbReference type="PANTHER" id="PTHR43829">
    <property type="entry name" value="AQUAPORIN OR AQUAGLYCEROPORIN RELATED"/>
    <property type="match status" value="1"/>
</dbReference>
<evidence type="ECO:0000313" key="10">
    <source>
        <dbReference type="EMBL" id="KAI1720548.1"/>
    </source>
</evidence>
<dbReference type="AlphaFoldDB" id="A0AAD4N9T8"/>
<evidence type="ECO:0000313" key="11">
    <source>
        <dbReference type="Proteomes" id="UP001201812"/>
    </source>
</evidence>
<dbReference type="InterPro" id="IPR022357">
    <property type="entry name" value="MIP_CS"/>
</dbReference>
<feature type="transmembrane region" description="Helical" evidence="9">
    <location>
        <begin position="193"/>
        <end position="212"/>
    </location>
</feature>
<evidence type="ECO:0000256" key="1">
    <source>
        <dbReference type="ARBA" id="ARBA00004141"/>
    </source>
</evidence>
<keyword evidence="11" id="KW-1185">Reference proteome</keyword>
<dbReference type="PROSITE" id="PS00221">
    <property type="entry name" value="MIP"/>
    <property type="match status" value="1"/>
</dbReference>
<evidence type="ECO:0000256" key="6">
    <source>
        <dbReference type="ARBA" id="ARBA00023136"/>
    </source>
</evidence>
<dbReference type="InterPro" id="IPR023271">
    <property type="entry name" value="Aquaporin-like"/>
</dbReference>
<keyword evidence="6 9" id="KW-0472">Membrane</keyword>
<dbReference type="SUPFAM" id="SSF81338">
    <property type="entry name" value="Aquaporin-like"/>
    <property type="match status" value="1"/>
</dbReference>